<evidence type="ECO:0000313" key="2">
    <source>
        <dbReference type="Proteomes" id="UP001217089"/>
    </source>
</evidence>
<keyword evidence="2" id="KW-1185">Reference proteome</keyword>
<organism evidence="1 2">
    <name type="scientific">Tegillarca granosa</name>
    <name type="common">Malaysian cockle</name>
    <name type="synonym">Anadara granosa</name>
    <dbReference type="NCBI Taxonomy" id="220873"/>
    <lineage>
        <taxon>Eukaryota</taxon>
        <taxon>Metazoa</taxon>
        <taxon>Spiralia</taxon>
        <taxon>Lophotrochozoa</taxon>
        <taxon>Mollusca</taxon>
        <taxon>Bivalvia</taxon>
        <taxon>Autobranchia</taxon>
        <taxon>Pteriomorphia</taxon>
        <taxon>Arcoida</taxon>
        <taxon>Arcoidea</taxon>
        <taxon>Arcidae</taxon>
        <taxon>Tegillarca</taxon>
    </lineage>
</organism>
<comment type="caution">
    <text evidence="1">The sequence shown here is derived from an EMBL/GenBank/DDBJ whole genome shotgun (WGS) entry which is preliminary data.</text>
</comment>
<dbReference type="EMBL" id="JARBDR010000793">
    <property type="protein sequence ID" value="KAJ8307161.1"/>
    <property type="molecule type" value="Genomic_DNA"/>
</dbReference>
<accession>A0ABQ9EPJ4</accession>
<gene>
    <name evidence="1" type="ORF">KUTeg_015245</name>
</gene>
<evidence type="ECO:0000313" key="1">
    <source>
        <dbReference type="EMBL" id="KAJ8307161.1"/>
    </source>
</evidence>
<dbReference type="Proteomes" id="UP001217089">
    <property type="component" value="Unassembled WGS sequence"/>
</dbReference>
<name>A0ABQ9EPJ4_TEGGR</name>
<protein>
    <submittedName>
        <fullName evidence="1">Uncharacterized protein</fullName>
    </submittedName>
</protein>
<proteinExistence type="predicted"/>
<sequence length="143" mass="16195">MSNEVLSTLFNICKDAVNRAVTSARKVLSEEELRTITLGVYQLILTSSYTSENLNDLGEYKVHINDDQTDIIIISNSPCRIKMLQRMNSIQRNCSSLMVLIGKAYNKIKDTTKQWSNFVADSRDLQEVEPIDACDDNDIATEE</sequence>
<reference evidence="1 2" key="1">
    <citation type="submission" date="2022-12" db="EMBL/GenBank/DDBJ databases">
        <title>Chromosome-level genome of Tegillarca granosa.</title>
        <authorList>
            <person name="Kim J."/>
        </authorList>
    </citation>
    <scope>NUCLEOTIDE SEQUENCE [LARGE SCALE GENOMIC DNA]</scope>
    <source>
        <strain evidence="1">Teg-2019</strain>
        <tissue evidence="1">Adductor muscle</tissue>
    </source>
</reference>